<sequence length="39" mass="4332">MPTPTAKASEILFRARFMCVDPCLTAGWLEASLNVQLCF</sequence>
<organism evidence="1 2">
    <name type="scientific">Hyphomicrobium sulfonivorans</name>
    <dbReference type="NCBI Taxonomy" id="121290"/>
    <lineage>
        <taxon>Bacteria</taxon>
        <taxon>Pseudomonadati</taxon>
        <taxon>Pseudomonadota</taxon>
        <taxon>Alphaproteobacteria</taxon>
        <taxon>Hyphomicrobiales</taxon>
        <taxon>Hyphomicrobiaceae</taxon>
        <taxon>Hyphomicrobium</taxon>
    </lineage>
</organism>
<proteinExistence type="predicted"/>
<gene>
    <name evidence="1" type="ORF">APY04_3425</name>
</gene>
<protein>
    <submittedName>
        <fullName evidence="1">Uncharacterized protein</fullName>
    </submittedName>
</protein>
<dbReference type="Proteomes" id="UP000059074">
    <property type="component" value="Unassembled WGS sequence"/>
</dbReference>
<dbReference type="AlphaFoldDB" id="A0A109B8J3"/>
<reference evidence="1 2" key="1">
    <citation type="submission" date="2015-10" db="EMBL/GenBank/DDBJ databases">
        <title>Transcriptomic analysis of a linuron degrading triple-species bacterial consortium.</title>
        <authorList>
            <person name="Albers P."/>
        </authorList>
    </citation>
    <scope>NUCLEOTIDE SEQUENCE [LARGE SCALE GENOMIC DNA]</scope>
    <source>
        <strain evidence="1 2">WDL6</strain>
    </source>
</reference>
<keyword evidence="2" id="KW-1185">Reference proteome</keyword>
<dbReference type="EMBL" id="LMTR01000094">
    <property type="protein sequence ID" value="KWT64161.1"/>
    <property type="molecule type" value="Genomic_DNA"/>
</dbReference>
<evidence type="ECO:0000313" key="1">
    <source>
        <dbReference type="EMBL" id="KWT64161.1"/>
    </source>
</evidence>
<name>A0A109B8J3_HYPSL</name>
<evidence type="ECO:0000313" key="2">
    <source>
        <dbReference type="Proteomes" id="UP000059074"/>
    </source>
</evidence>
<comment type="caution">
    <text evidence="1">The sequence shown here is derived from an EMBL/GenBank/DDBJ whole genome shotgun (WGS) entry which is preliminary data.</text>
</comment>
<accession>A0A109B8J3</accession>